<keyword evidence="2" id="KW-1185">Reference proteome</keyword>
<comment type="caution">
    <text evidence="1">The sequence shown here is derived from an EMBL/GenBank/DDBJ whole genome shotgun (WGS) entry which is preliminary data.</text>
</comment>
<gene>
    <name evidence="1" type="ORF">MW7_001410</name>
</gene>
<reference evidence="1" key="1">
    <citation type="submission" date="2019-05" db="EMBL/GenBank/DDBJ databases">
        <title>Revised genome assembly of Burkholderiaceae (previously Ralstonia) sp. PBA.</title>
        <authorList>
            <person name="Gan H.M."/>
        </authorList>
    </citation>
    <scope>NUCLEOTIDE SEQUENCE</scope>
    <source>
        <strain evidence="1">PBA</strain>
    </source>
</reference>
<evidence type="ECO:0000313" key="2">
    <source>
        <dbReference type="Proteomes" id="UP000004277"/>
    </source>
</evidence>
<evidence type="ECO:0000313" key="1">
    <source>
        <dbReference type="EMBL" id="TMS59549.1"/>
    </source>
</evidence>
<proteinExistence type="predicted"/>
<dbReference type="Proteomes" id="UP000004277">
    <property type="component" value="Unassembled WGS sequence"/>
</dbReference>
<name>A0ACD3ST98_9BURK</name>
<sequence>MHDHDRSNRRLALALILAVALGGCTVIDRGPDGSPRMARLPDGAAAAPPPALSAKERQQLDAENARILREQEAAITAERRAAYRAYAYRAYPYPYVAYPAYPAYVMPYVGGVGFYGHWGSRGRHRGGVGVSIGYPGYYWGPGWW</sequence>
<dbReference type="EMBL" id="AKCV02000006">
    <property type="protein sequence ID" value="TMS59549.1"/>
    <property type="molecule type" value="Genomic_DNA"/>
</dbReference>
<protein>
    <submittedName>
        <fullName evidence="1">Uncharacterized protein</fullName>
    </submittedName>
</protein>
<accession>A0ACD3ST98</accession>
<organism evidence="1 2">
    <name type="scientific">Imbroritus primus</name>
    <dbReference type="NCBI Taxonomy" id="3058603"/>
    <lineage>
        <taxon>Bacteria</taxon>
        <taxon>Pseudomonadati</taxon>
        <taxon>Pseudomonadota</taxon>
        <taxon>Betaproteobacteria</taxon>
        <taxon>Burkholderiales</taxon>
        <taxon>Burkholderiaceae</taxon>
        <taxon>Imbroritus</taxon>
    </lineage>
</organism>